<protein>
    <submittedName>
        <fullName evidence="1">Uncharacterized protein</fullName>
    </submittedName>
</protein>
<gene>
    <name evidence="1" type="ORF">VP01_269g3</name>
</gene>
<dbReference type="EMBL" id="LAVV01007612">
    <property type="protein sequence ID" value="KNZ55373.1"/>
    <property type="molecule type" value="Genomic_DNA"/>
</dbReference>
<name>A0A0L6V3N7_9BASI</name>
<dbReference type="VEuPathDB" id="FungiDB:VP01_269g3"/>
<comment type="caution">
    <text evidence="1">The sequence shown here is derived from an EMBL/GenBank/DDBJ whole genome shotgun (WGS) entry which is preliminary data.</text>
</comment>
<evidence type="ECO:0000313" key="1">
    <source>
        <dbReference type="EMBL" id="KNZ55373.1"/>
    </source>
</evidence>
<proteinExistence type="predicted"/>
<reference evidence="1 2" key="1">
    <citation type="submission" date="2015-08" db="EMBL/GenBank/DDBJ databases">
        <title>Next Generation Sequencing and Analysis of the Genome of Puccinia sorghi L Schw, the Causal Agent of Maize Common Rust.</title>
        <authorList>
            <person name="Rochi L."/>
            <person name="Burguener G."/>
            <person name="Darino M."/>
            <person name="Turjanski A."/>
            <person name="Kreff E."/>
            <person name="Dieguez M.J."/>
            <person name="Sacco F."/>
        </authorList>
    </citation>
    <scope>NUCLEOTIDE SEQUENCE [LARGE SCALE GENOMIC DNA]</scope>
    <source>
        <strain evidence="1 2">RO10H11247</strain>
    </source>
</reference>
<dbReference type="Proteomes" id="UP000037035">
    <property type="component" value="Unassembled WGS sequence"/>
</dbReference>
<dbReference type="AlphaFoldDB" id="A0A0L6V3N7"/>
<organism evidence="1 2">
    <name type="scientific">Puccinia sorghi</name>
    <dbReference type="NCBI Taxonomy" id="27349"/>
    <lineage>
        <taxon>Eukaryota</taxon>
        <taxon>Fungi</taxon>
        <taxon>Dikarya</taxon>
        <taxon>Basidiomycota</taxon>
        <taxon>Pucciniomycotina</taxon>
        <taxon>Pucciniomycetes</taxon>
        <taxon>Pucciniales</taxon>
        <taxon>Pucciniaceae</taxon>
        <taxon>Puccinia</taxon>
    </lineage>
</organism>
<sequence>MRLAEPSIPIRMLLCQIPPCDTLPLQSEKNQLLQIVIWDTLTRKVTPICWAFTASAAMEPVELILKWFCASTRMIVQFPSRMQSLILYVSLGAKNLFTTDSGQDLSLGSCYDLALQDLPGVSPTGGLSSASAPLYIPQLAIYHPNHNSSMGMLLGSIHRGTWMRGMDLQVGPNYLGVNSATLWKEKPSVGVLRVLIREISNMNFSHSDNKNSLSPLFAVATPKEILNIMP</sequence>
<keyword evidence="2" id="KW-1185">Reference proteome</keyword>
<accession>A0A0L6V3N7</accession>
<evidence type="ECO:0000313" key="2">
    <source>
        <dbReference type="Proteomes" id="UP000037035"/>
    </source>
</evidence>